<gene>
    <name evidence="1" type="ORF">B7705_00980</name>
</gene>
<sequence>MVIAEVFKQDTGCFNLVEACPNLVDLLFSEFVEGFLIGIETIEKVDFITRIIIKLFDNL</sequence>
<organism evidence="1 2">
    <name type="scientific">Streptococcus oralis subsp. dentisani</name>
    <dbReference type="NCBI Taxonomy" id="1458253"/>
    <lineage>
        <taxon>Bacteria</taxon>
        <taxon>Bacillati</taxon>
        <taxon>Bacillota</taxon>
        <taxon>Bacilli</taxon>
        <taxon>Lactobacillales</taxon>
        <taxon>Streptococcaceae</taxon>
        <taxon>Streptococcus</taxon>
    </lineage>
</organism>
<dbReference type="Proteomes" id="UP000193064">
    <property type="component" value="Unassembled WGS sequence"/>
</dbReference>
<reference evidence="1 2" key="1">
    <citation type="journal article" date="2016" name="Eur. J. Clin. Microbiol. Infect. Dis.">
        <title>Whole genome sequencing as a tool for phylogenetic analysis of clinical strains of Mitis group streptococci.</title>
        <authorList>
            <person name="Rasmussen L.H."/>
            <person name="Dargis R."/>
            <person name="Hojholt K."/>
            <person name="Christensen J.J."/>
            <person name="Skovgaard O."/>
            <person name="Justesen U.S."/>
            <person name="Rosenvinge F.S."/>
            <person name="Moser C."/>
            <person name="Lukjancenko O."/>
            <person name="Rasmussen S."/>
            <person name="Nielsen X.C."/>
        </authorList>
    </citation>
    <scope>NUCLEOTIDE SEQUENCE [LARGE SCALE GENOMIC DNA]</scope>
    <source>
        <strain evidence="1 2">RH_13585_10</strain>
    </source>
</reference>
<dbReference type="AlphaFoldDB" id="A0A1X1JEE9"/>
<accession>A0A1X1JEE9</accession>
<comment type="caution">
    <text evidence="1">The sequence shown here is derived from an EMBL/GenBank/DDBJ whole genome shotgun (WGS) entry which is preliminary data.</text>
</comment>
<proteinExistence type="predicted"/>
<protein>
    <submittedName>
        <fullName evidence="1">Uncharacterized protein</fullName>
    </submittedName>
</protein>
<name>A0A1X1JEE9_STROR</name>
<evidence type="ECO:0000313" key="2">
    <source>
        <dbReference type="Proteomes" id="UP000193064"/>
    </source>
</evidence>
<evidence type="ECO:0000313" key="1">
    <source>
        <dbReference type="EMBL" id="ORO85464.1"/>
    </source>
</evidence>
<dbReference type="EMBL" id="NCVA01000035">
    <property type="protein sequence ID" value="ORO85464.1"/>
    <property type="molecule type" value="Genomic_DNA"/>
</dbReference>